<keyword evidence="1" id="KW-1133">Transmembrane helix</keyword>
<gene>
    <name evidence="2" type="ORF">G2W53_041330</name>
</gene>
<name>A0A834W2S8_9FABA</name>
<dbReference type="EMBL" id="JAAIUW010000013">
    <property type="protein sequence ID" value="KAF7802219.1"/>
    <property type="molecule type" value="Genomic_DNA"/>
</dbReference>
<evidence type="ECO:0000313" key="2">
    <source>
        <dbReference type="EMBL" id="KAF7802219.1"/>
    </source>
</evidence>
<keyword evidence="1" id="KW-0812">Transmembrane</keyword>
<reference evidence="2" key="1">
    <citation type="submission" date="2020-09" db="EMBL/GenBank/DDBJ databases">
        <title>Genome-Enabled Discovery of Anthraquinone Biosynthesis in Senna tora.</title>
        <authorList>
            <person name="Kang S.-H."/>
            <person name="Pandey R.P."/>
            <person name="Lee C.-M."/>
            <person name="Sim J.-S."/>
            <person name="Jeong J.-T."/>
            <person name="Choi B.-S."/>
            <person name="Jung M."/>
            <person name="Ginzburg D."/>
            <person name="Zhao K."/>
            <person name="Won S.Y."/>
            <person name="Oh T.-J."/>
            <person name="Yu Y."/>
            <person name="Kim N.-H."/>
            <person name="Lee O.R."/>
            <person name="Lee T.-H."/>
            <person name="Bashyal P."/>
            <person name="Kim T.-S."/>
            <person name="Lee W.-H."/>
            <person name="Kawkins C."/>
            <person name="Kim C.-K."/>
            <person name="Kim J.S."/>
            <person name="Ahn B.O."/>
            <person name="Rhee S.Y."/>
            <person name="Sohng J.K."/>
        </authorList>
    </citation>
    <scope>NUCLEOTIDE SEQUENCE</scope>
    <source>
        <tissue evidence="2">Leaf</tissue>
    </source>
</reference>
<keyword evidence="1" id="KW-0472">Membrane</keyword>
<keyword evidence="3" id="KW-1185">Reference proteome</keyword>
<dbReference type="AlphaFoldDB" id="A0A834W2S8"/>
<organism evidence="2 3">
    <name type="scientific">Senna tora</name>
    <dbReference type="NCBI Taxonomy" id="362788"/>
    <lineage>
        <taxon>Eukaryota</taxon>
        <taxon>Viridiplantae</taxon>
        <taxon>Streptophyta</taxon>
        <taxon>Embryophyta</taxon>
        <taxon>Tracheophyta</taxon>
        <taxon>Spermatophyta</taxon>
        <taxon>Magnoliopsida</taxon>
        <taxon>eudicotyledons</taxon>
        <taxon>Gunneridae</taxon>
        <taxon>Pentapetalae</taxon>
        <taxon>rosids</taxon>
        <taxon>fabids</taxon>
        <taxon>Fabales</taxon>
        <taxon>Fabaceae</taxon>
        <taxon>Caesalpinioideae</taxon>
        <taxon>Cassia clade</taxon>
        <taxon>Senna</taxon>
    </lineage>
</organism>
<comment type="caution">
    <text evidence="2">The sequence shown here is derived from an EMBL/GenBank/DDBJ whole genome shotgun (WGS) entry which is preliminary data.</text>
</comment>
<evidence type="ECO:0000256" key="1">
    <source>
        <dbReference type="SAM" id="Phobius"/>
    </source>
</evidence>
<feature type="transmembrane region" description="Helical" evidence="1">
    <location>
        <begin position="13"/>
        <end position="34"/>
    </location>
</feature>
<accession>A0A834W2S8</accession>
<dbReference type="Proteomes" id="UP000634136">
    <property type="component" value="Unassembled WGS sequence"/>
</dbReference>
<protein>
    <submittedName>
        <fullName evidence="2">Uncharacterized protein</fullName>
    </submittedName>
</protein>
<evidence type="ECO:0000313" key="3">
    <source>
        <dbReference type="Proteomes" id="UP000634136"/>
    </source>
</evidence>
<proteinExistence type="predicted"/>
<sequence>MKDNDLPYVRSELTHKVICFLVIIIITIGAFIVVMDDNNEMEELVAKLEKVTEIIERRYGSPLSKMDRLEASVNAMAKAVNTLADSVDRLLSSSIGVEKTVEFALTTDEHRVTPLTIRMEQEFCDDP</sequence>